<feature type="compositionally biased region" description="Polar residues" evidence="1">
    <location>
        <begin position="930"/>
        <end position="939"/>
    </location>
</feature>
<dbReference type="PANTHER" id="PTHR38248:SF2">
    <property type="entry name" value="FUNK1 11"/>
    <property type="match status" value="1"/>
</dbReference>
<accession>A0A9P7EKU0</accession>
<feature type="domain" description="Fungal-type protein kinase" evidence="2">
    <location>
        <begin position="273"/>
        <end position="699"/>
    </location>
</feature>
<evidence type="ECO:0000256" key="1">
    <source>
        <dbReference type="SAM" id="MobiDB-lite"/>
    </source>
</evidence>
<dbReference type="InterPro" id="IPR040976">
    <property type="entry name" value="Pkinase_fungal"/>
</dbReference>
<feature type="compositionally biased region" description="Polar residues" evidence="1">
    <location>
        <begin position="955"/>
        <end position="971"/>
    </location>
</feature>
<keyword evidence="4" id="KW-1185">Reference proteome</keyword>
<organism evidence="3 4">
    <name type="scientific">Suillus subaureus</name>
    <dbReference type="NCBI Taxonomy" id="48587"/>
    <lineage>
        <taxon>Eukaryota</taxon>
        <taxon>Fungi</taxon>
        <taxon>Dikarya</taxon>
        <taxon>Basidiomycota</taxon>
        <taxon>Agaricomycotina</taxon>
        <taxon>Agaricomycetes</taxon>
        <taxon>Agaricomycetidae</taxon>
        <taxon>Boletales</taxon>
        <taxon>Suillineae</taxon>
        <taxon>Suillaceae</taxon>
        <taxon>Suillus</taxon>
    </lineage>
</organism>
<gene>
    <name evidence="3" type="ORF">BJ212DRAFT_706888</name>
</gene>
<evidence type="ECO:0000259" key="2">
    <source>
        <dbReference type="Pfam" id="PF17667"/>
    </source>
</evidence>
<protein>
    <recommendedName>
        <fullName evidence="2">Fungal-type protein kinase domain-containing protein</fullName>
    </recommendedName>
</protein>
<comment type="caution">
    <text evidence="3">The sequence shown here is derived from an EMBL/GenBank/DDBJ whole genome shotgun (WGS) entry which is preliminary data.</text>
</comment>
<feature type="region of interest" description="Disordered" evidence="1">
    <location>
        <begin position="915"/>
        <end position="995"/>
    </location>
</feature>
<evidence type="ECO:0000313" key="4">
    <source>
        <dbReference type="Proteomes" id="UP000807769"/>
    </source>
</evidence>
<dbReference type="OrthoDB" id="2658189at2759"/>
<dbReference type="GeneID" id="64637892"/>
<dbReference type="Pfam" id="PF17667">
    <property type="entry name" value="Pkinase_fungal"/>
    <property type="match status" value="1"/>
</dbReference>
<dbReference type="AlphaFoldDB" id="A0A9P7EKU0"/>
<dbReference type="Proteomes" id="UP000807769">
    <property type="component" value="Unassembled WGS sequence"/>
</dbReference>
<dbReference type="RefSeq" id="XP_041197938.1">
    <property type="nucleotide sequence ID" value="XM_041343876.1"/>
</dbReference>
<name>A0A9P7EKU0_9AGAM</name>
<sequence>MPEYRFTLHALLLTSNIQHPREINVKPQWVKRNSRYESYNTPWENCYLLHAVHAKPDFLTDDIINKTRSFVVQKGYYQDPLLLLMEVVSAANANLNDNDLEAIVSLMHENGTRWFKARLADGLPSRLTQVDLQEDMLAARRRVRDELKDRGVLEDKAGNVAEAWCSKLETVELQGRVIGHWSTSVCPWLYDTKKDTKKEMAVIDFLNKGGVWVDEIIGQEQGRSITSKLRKRLWIHAGNTSIRPKTGANMTARIGPGFRKPDAVLMDITAPIDRIEWTDVISALEFKHRNTTTLMEQASEYMSEIARLVLTNQINRRYFVGLLLLGADLFVCTYTRGGSSVTFPIDIYREVNKFLNCMTWFKHADLEFLGYDKSIVRHDFGYKMTLKKEDELAYGAVADIVSVIYNSNSAIGRSTRILGLTYQPSSAETDHLIVKDVWQDMRLASDGEIHKLLEDSGRIDKTRKLLGSEFPERISKTPEEFNLTEEMFQSWGIRPGWDDLNAEGMHPWHLPIRDDRFSVKALEMTDGNNGRQAIDSVPVILQNMTTTSDPLIHRRTVFRTPAVKCTWFSCRREFLHGVLDSLLGHLEACRRGIMHRDTSEGNVWFWVPQSSAQYTVPEWYLSPESGKPYLEALEAPAPWFPKRPGMTGDFGLGLNMLDEAGAANAVTTTGTFPFGTTANSGEAPHFTHDLESYIFLIWIVGVNFKGPYYQFEHWPPPPEAKPIPSNSMANDEAADLISSKLQLPVPISWPGKGQPPSSVKRFSATQRAAAKSGDEEFERRNAIVPEWAKMGSLYPRTEFVLHQKKALNYETFDLSLHPYWKVGKLRDGWLKLFNLLWPTQEDPRKINAKRSSLTHAALVGVIREMILLIPPADDGAPSRAVVEDARLRYRSSIKRLVDAGRFTFVPNVSPYSYNSGTSIPPPSHEPSRATAPSSYSFVQGNPGKMRRTSQKRLSDTSTGGLLPQAGTSSCQPAEISVGNAGSRVVSNSSGKRRKV</sequence>
<dbReference type="PANTHER" id="PTHR38248">
    <property type="entry name" value="FUNK1 6"/>
    <property type="match status" value="1"/>
</dbReference>
<proteinExistence type="predicted"/>
<reference evidence="3" key="1">
    <citation type="journal article" date="2020" name="New Phytol.">
        <title>Comparative genomics reveals dynamic genome evolution in host specialist ectomycorrhizal fungi.</title>
        <authorList>
            <person name="Lofgren L.A."/>
            <person name="Nguyen N.H."/>
            <person name="Vilgalys R."/>
            <person name="Ruytinx J."/>
            <person name="Liao H.L."/>
            <person name="Branco S."/>
            <person name="Kuo A."/>
            <person name="LaButti K."/>
            <person name="Lipzen A."/>
            <person name="Andreopoulos W."/>
            <person name="Pangilinan J."/>
            <person name="Riley R."/>
            <person name="Hundley H."/>
            <person name="Na H."/>
            <person name="Barry K."/>
            <person name="Grigoriev I.V."/>
            <person name="Stajich J.E."/>
            <person name="Kennedy P.G."/>
        </authorList>
    </citation>
    <scope>NUCLEOTIDE SEQUENCE</scope>
    <source>
        <strain evidence="3">MN1</strain>
    </source>
</reference>
<evidence type="ECO:0000313" key="3">
    <source>
        <dbReference type="EMBL" id="KAG1823878.1"/>
    </source>
</evidence>
<dbReference type="EMBL" id="JABBWG010000004">
    <property type="protein sequence ID" value="KAG1823878.1"/>
    <property type="molecule type" value="Genomic_DNA"/>
</dbReference>